<organism evidence="1 2">
    <name type="scientific">Mizuhopecten yessoensis</name>
    <name type="common">Japanese scallop</name>
    <name type="synonym">Patinopecten yessoensis</name>
    <dbReference type="NCBI Taxonomy" id="6573"/>
    <lineage>
        <taxon>Eukaryota</taxon>
        <taxon>Metazoa</taxon>
        <taxon>Spiralia</taxon>
        <taxon>Lophotrochozoa</taxon>
        <taxon>Mollusca</taxon>
        <taxon>Bivalvia</taxon>
        <taxon>Autobranchia</taxon>
        <taxon>Pteriomorphia</taxon>
        <taxon>Pectinida</taxon>
        <taxon>Pectinoidea</taxon>
        <taxon>Pectinidae</taxon>
        <taxon>Mizuhopecten</taxon>
    </lineage>
</organism>
<accession>A0A210PEQ3</accession>
<evidence type="ECO:0000313" key="1">
    <source>
        <dbReference type="EMBL" id="OWF34965.1"/>
    </source>
</evidence>
<sequence>MSEKTVDASRPFFHRKEGEVGVYVKIYDAKAENAHAIGSEQYYRMDLMDKLFDIYQTADVIKMKAALDRKKMFQGAYLERFEKGIILAVGFDDIDALENVWKLHKDEKLQRALQDVLMTPSILKSLGATNITLWIKMMEDEYTNCKNELLCRKMGKVNVTSLPSDVEVLKRLKKYQEKLSKHAQDISDTESSVEHRLGEFLLTMKQILPTDVTSIKTLKEFETYHKVAKGANKKTASLDAFANTLKQLRATFTEIEASVCNPLLQIHKSCENEKQRELKKKISITCIEAQALLKPEVDLTQVTHKDWQKKVLQREQELYRGLICVIPLACSAVMECSFNFDEYLLDFPSQVYK</sequence>
<proteinExistence type="predicted"/>
<dbReference type="Proteomes" id="UP000242188">
    <property type="component" value="Unassembled WGS sequence"/>
</dbReference>
<reference evidence="1 2" key="1">
    <citation type="journal article" date="2017" name="Nat. Ecol. Evol.">
        <title>Scallop genome provides insights into evolution of bilaterian karyotype and development.</title>
        <authorList>
            <person name="Wang S."/>
            <person name="Zhang J."/>
            <person name="Jiao W."/>
            <person name="Li J."/>
            <person name="Xun X."/>
            <person name="Sun Y."/>
            <person name="Guo X."/>
            <person name="Huan P."/>
            <person name="Dong B."/>
            <person name="Zhang L."/>
            <person name="Hu X."/>
            <person name="Sun X."/>
            <person name="Wang J."/>
            <person name="Zhao C."/>
            <person name="Wang Y."/>
            <person name="Wang D."/>
            <person name="Huang X."/>
            <person name="Wang R."/>
            <person name="Lv J."/>
            <person name="Li Y."/>
            <person name="Zhang Z."/>
            <person name="Liu B."/>
            <person name="Lu W."/>
            <person name="Hui Y."/>
            <person name="Liang J."/>
            <person name="Zhou Z."/>
            <person name="Hou R."/>
            <person name="Li X."/>
            <person name="Liu Y."/>
            <person name="Li H."/>
            <person name="Ning X."/>
            <person name="Lin Y."/>
            <person name="Zhao L."/>
            <person name="Xing Q."/>
            <person name="Dou J."/>
            <person name="Li Y."/>
            <person name="Mao J."/>
            <person name="Guo H."/>
            <person name="Dou H."/>
            <person name="Li T."/>
            <person name="Mu C."/>
            <person name="Jiang W."/>
            <person name="Fu Q."/>
            <person name="Fu X."/>
            <person name="Miao Y."/>
            <person name="Liu J."/>
            <person name="Yu Q."/>
            <person name="Li R."/>
            <person name="Liao H."/>
            <person name="Li X."/>
            <person name="Kong Y."/>
            <person name="Jiang Z."/>
            <person name="Chourrout D."/>
            <person name="Li R."/>
            <person name="Bao Z."/>
        </authorList>
    </citation>
    <scope>NUCLEOTIDE SEQUENCE [LARGE SCALE GENOMIC DNA]</scope>
    <source>
        <strain evidence="1 2">PY_sf001</strain>
    </source>
</reference>
<dbReference type="OrthoDB" id="6285637at2759"/>
<dbReference type="EMBL" id="NEDP02076746">
    <property type="protein sequence ID" value="OWF34965.1"/>
    <property type="molecule type" value="Genomic_DNA"/>
</dbReference>
<evidence type="ECO:0000313" key="2">
    <source>
        <dbReference type="Proteomes" id="UP000242188"/>
    </source>
</evidence>
<gene>
    <name evidence="1" type="ORF">KP79_PYT23554</name>
</gene>
<dbReference type="AlphaFoldDB" id="A0A210PEQ3"/>
<protein>
    <submittedName>
        <fullName evidence="1">Uncharacterized protein</fullName>
    </submittedName>
</protein>
<name>A0A210PEQ3_MIZYE</name>
<comment type="caution">
    <text evidence="1">The sequence shown here is derived from an EMBL/GenBank/DDBJ whole genome shotgun (WGS) entry which is preliminary data.</text>
</comment>
<keyword evidence="2" id="KW-1185">Reference proteome</keyword>